<evidence type="ECO:0000313" key="1">
    <source>
        <dbReference type="EMBL" id="KAF3486274.1"/>
    </source>
</evidence>
<name>A0A8S9N0R1_BRACR</name>
<organism evidence="1 2">
    <name type="scientific">Brassica cretica</name>
    <name type="common">Mustard</name>
    <dbReference type="NCBI Taxonomy" id="69181"/>
    <lineage>
        <taxon>Eukaryota</taxon>
        <taxon>Viridiplantae</taxon>
        <taxon>Streptophyta</taxon>
        <taxon>Embryophyta</taxon>
        <taxon>Tracheophyta</taxon>
        <taxon>Spermatophyta</taxon>
        <taxon>Magnoliopsida</taxon>
        <taxon>eudicotyledons</taxon>
        <taxon>Gunneridae</taxon>
        <taxon>Pentapetalae</taxon>
        <taxon>rosids</taxon>
        <taxon>malvids</taxon>
        <taxon>Brassicales</taxon>
        <taxon>Brassicaceae</taxon>
        <taxon>Brassiceae</taxon>
        <taxon>Brassica</taxon>
    </lineage>
</organism>
<gene>
    <name evidence="1" type="ORF">F2Q69_00053911</name>
</gene>
<evidence type="ECO:0000313" key="2">
    <source>
        <dbReference type="Proteomes" id="UP000712600"/>
    </source>
</evidence>
<protein>
    <submittedName>
        <fullName evidence="1">Uncharacterized protein</fullName>
    </submittedName>
</protein>
<reference evidence="1" key="1">
    <citation type="submission" date="2019-12" db="EMBL/GenBank/DDBJ databases">
        <title>Genome sequencing and annotation of Brassica cretica.</title>
        <authorList>
            <person name="Studholme D.J."/>
            <person name="Sarris P."/>
        </authorList>
    </citation>
    <scope>NUCLEOTIDE SEQUENCE</scope>
    <source>
        <strain evidence="1">PFS-109/04</strain>
        <tissue evidence="1">Leaf</tissue>
    </source>
</reference>
<comment type="caution">
    <text evidence="1">The sequence shown here is derived from an EMBL/GenBank/DDBJ whole genome shotgun (WGS) entry which is preliminary data.</text>
</comment>
<dbReference type="Proteomes" id="UP000712600">
    <property type="component" value="Unassembled WGS sequence"/>
</dbReference>
<accession>A0A8S9N0R1</accession>
<dbReference type="AlphaFoldDB" id="A0A8S9N0R1"/>
<dbReference type="EMBL" id="QGKX02002183">
    <property type="protein sequence ID" value="KAF3486274.1"/>
    <property type="molecule type" value="Genomic_DNA"/>
</dbReference>
<sequence length="51" mass="5516">MDQASGKRDGQGSSMTGTTITEQVKQRCDVTDKLVILQSFGVTDKLCVLLL</sequence>
<proteinExistence type="predicted"/>